<organism evidence="1 2">
    <name type="scientific">Aromatoleum anaerobium</name>
    <dbReference type="NCBI Taxonomy" id="182180"/>
    <lineage>
        <taxon>Bacteria</taxon>
        <taxon>Pseudomonadati</taxon>
        <taxon>Pseudomonadota</taxon>
        <taxon>Betaproteobacteria</taxon>
        <taxon>Rhodocyclales</taxon>
        <taxon>Rhodocyclaceae</taxon>
        <taxon>Aromatoleum</taxon>
    </lineage>
</organism>
<dbReference type="Proteomes" id="UP000615989">
    <property type="component" value="Unassembled WGS sequence"/>
</dbReference>
<sequence>MGSRLYLLDANVLIEAHNKYYPVDMVPEFWDWLLHCADRGLVAMPLETFEEVRGGDDAKKDLLNQWLYRPDVVSALVLAEEVDSDALRSVMNAYAPDLDDTEIEQVGRDPFLISYGLVTEGRCIVSNEVSKPSKQRANRKVPDVCRSLGVPCCDTFAMLRTLGFSTAWAR</sequence>
<keyword evidence="2" id="KW-1185">Reference proteome</keyword>
<evidence type="ECO:0000313" key="1">
    <source>
        <dbReference type="EMBL" id="NMG23305.1"/>
    </source>
</evidence>
<comment type="caution">
    <text evidence="1">The sequence shown here is derived from an EMBL/GenBank/DDBJ whole genome shotgun (WGS) entry which is preliminary data.</text>
</comment>
<reference evidence="1" key="1">
    <citation type="submission" date="2019-12" db="EMBL/GenBank/DDBJ databases">
        <title>Comparative genomics gives insights into the taxonomy of the Azoarcus-Aromatoleum group and reveals separate origins of nif in the plant-associated Azoarcus and non-plant-associated Aromatoleum sub-groups.</title>
        <authorList>
            <person name="Lafos M."/>
            <person name="Maluk M."/>
            <person name="Batista M."/>
            <person name="Junghare M."/>
            <person name="Carmona M."/>
            <person name="Faoro H."/>
            <person name="Cruz L.M."/>
            <person name="Battistoni F."/>
            <person name="De Souza E."/>
            <person name="Pedrosa F."/>
            <person name="Chen W.-M."/>
            <person name="Poole P.S."/>
            <person name="Dixon R.A."/>
            <person name="James E.K."/>
        </authorList>
    </citation>
    <scope>NUCLEOTIDE SEQUENCE</scope>
    <source>
        <strain evidence="1">LuFRes1</strain>
    </source>
</reference>
<evidence type="ECO:0000313" key="2">
    <source>
        <dbReference type="Proteomes" id="UP000615989"/>
    </source>
</evidence>
<gene>
    <name evidence="1" type="ORF">GO606_00950</name>
</gene>
<proteinExistence type="predicted"/>
<accession>A0ABX1PFN0</accession>
<dbReference type="EMBL" id="WTVG01000002">
    <property type="protein sequence ID" value="NMG23305.1"/>
    <property type="molecule type" value="Genomic_DNA"/>
</dbReference>
<protein>
    <submittedName>
        <fullName evidence="1">DUF4411 family protein</fullName>
    </submittedName>
</protein>
<dbReference type="Pfam" id="PF14367">
    <property type="entry name" value="DUF4411"/>
    <property type="match status" value="1"/>
</dbReference>
<name>A0ABX1PFN0_9RHOO</name>
<dbReference type="InterPro" id="IPR016541">
    <property type="entry name" value="UCP008505"/>
</dbReference>